<dbReference type="VEuPathDB" id="FungiDB:PADG_11998"/>
<evidence type="ECO:0000313" key="2">
    <source>
        <dbReference type="Proteomes" id="UP000001628"/>
    </source>
</evidence>
<dbReference type="EMBL" id="KN275963">
    <property type="protein sequence ID" value="KGM91859.1"/>
    <property type="molecule type" value="Genomic_DNA"/>
</dbReference>
<gene>
    <name evidence="1" type="ORF">PADG_11998</name>
</gene>
<dbReference type="HOGENOM" id="CLU_2073875_0_0_1"/>
<accession>A0A0A0HRN4</accession>
<name>A0A0A0HRN4_PARBD</name>
<dbReference type="Proteomes" id="UP000001628">
    <property type="component" value="Unassembled WGS sequence"/>
</dbReference>
<sequence length="118" mass="12968">MQNQRSVNPSDATDCEVLYLMDATLFAPLSCDCNEAVTNTSNLVEEALGSAPNCLALILNASNQIQNWLPKYIDDEEEIINAFICLDKHYARETHACGVLSHKRNEGNVYPGSAGHIL</sequence>
<dbReference type="RefSeq" id="XP_010761589.1">
    <property type="nucleotide sequence ID" value="XM_010763287.1"/>
</dbReference>
<organism evidence="1 2">
    <name type="scientific">Paracoccidioides brasiliensis (strain Pb18)</name>
    <dbReference type="NCBI Taxonomy" id="502780"/>
    <lineage>
        <taxon>Eukaryota</taxon>
        <taxon>Fungi</taxon>
        <taxon>Dikarya</taxon>
        <taxon>Ascomycota</taxon>
        <taxon>Pezizomycotina</taxon>
        <taxon>Eurotiomycetes</taxon>
        <taxon>Eurotiomycetidae</taxon>
        <taxon>Onygenales</taxon>
        <taxon>Ajellomycetaceae</taxon>
        <taxon>Paracoccidioides</taxon>
    </lineage>
</organism>
<dbReference type="AlphaFoldDB" id="A0A0A0HRN4"/>
<protein>
    <submittedName>
        <fullName evidence="1">Uncharacterized protein</fullName>
    </submittedName>
</protein>
<dbReference type="InParanoid" id="A0A0A0HRN4"/>
<evidence type="ECO:0000313" key="1">
    <source>
        <dbReference type="EMBL" id="KGM91859.1"/>
    </source>
</evidence>
<dbReference type="GeneID" id="22587895"/>
<dbReference type="KEGG" id="pbn:PADG_11998"/>
<reference evidence="1 2" key="1">
    <citation type="journal article" date="2011" name="PLoS Genet.">
        <title>Comparative genomic analysis of human fungal pathogens causing paracoccidioidomycosis.</title>
        <authorList>
            <person name="Desjardins C.A."/>
            <person name="Champion M.D."/>
            <person name="Holder J.W."/>
            <person name="Muszewska A."/>
            <person name="Goldberg J."/>
            <person name="Bailao A.M."/>
            <person name="Brigido M.M."/>
            <person name="Ferreira M.E."/>
            <person name="Garcia A.M."/>
            <person name="Grynberg M."/>
            <person name="Gujja S."/>
            <person name="Heiman D.I."/>
            <person name="Henn M.R."/>
            <person name="Kodira C.D."/>
            <person name="Leon-Narvaez H."/>
            <person name="Longo L.V."/>
            <person name="Ma L.J."/>
            <person name="Malavazi I."/>
            <person name="Matsuo A.L."/>
            <person name="Morais F.V."/>
            <person name="Pereira M."/>
            <person name="Rodriguez-Brito S."/>
            <person name="Sakthikumar S."/>
            <person name="Salem-Izacc S.M."/>
            <person name="Sykes S.M."/>
            <person name="Teixeira M.M."/>
            <person name="Vallejo M.C."/>
            <person name="Walter M.E."/>
            <person name="Yandava C."/>
            <person name="Young S."/>
            <person name="Zeng Q."/>
            <person name="Zucker J."/>
            <person name="Felipe M.S."/>
            <person name="Goldman G.H."/>
            <person name="Haas B.J."/>
            <person name="McEwen J.G."/>
            <person name="Nino-Vega G."/>
            <person name="Puccia R."/>
            <person name="San-Blas G."/>
            <person name="Soares C.M."/>
            <person name="Birren B.W."/>
            <person name="Cuomo C.A."/>
        </authorList>
    </citation>
    <scope>NUCLEOTIDE SEQUENCE [LARGE SCALE GENOMIC DNA]</scope>
    <source>
        <strain evidence="1 2">Pb18</strain>
    </source>
</reference>
<keyword evidence="2" id="KW-1185">Reference proteome</keyword>
<proteinExistence type="predicted"/>